<dbReference type="EMBL" id="VKLW01000033">
    <property type="protein sequence ID" value="TYK32300.1"/>
    <property type="molecule type" value="Genomic_DNA"/>
</dbReference>
<dbReference type="AlphaFoldDB" id="A0A5D3FAB7"/>
<proteinExistence type="predicted"/>
<dbReference type="Pfam" id="PF13568">
    <property type="entry name" value="OMP_b-brl_2"/>
    <property type="match status" value="1"/>
</dbReference>
<accession>A0A5D3FAB7</accession>
<organism evidence="2 3">
    <name type="scientific">Bacteroides pyogenes</name>
    <dbReference type="NCBI Taxonomy" id="310300"/>
    <lineage>
        <taxon>Bacteria</taxon>
        <taxon>Pseudomonadati</taxon>
        <taxon>Bacteroidota</taxon>
        <taxon>Bacteroidia</taxon>
        <taxon>Bacteroidales</taxon>
        <taxon>Bacteroidaceae</taxon>
        <taxon>Bacteroides</taxon>
    </lineage>
</organism>
<reference evidence="2 3" key="1">
    <citation type="submission" date="2019-07" db="EMBL/GenBank/DDBJ databases">
        <title>Draft Genome Sequences of Bacteroides pyogenes Strains Isolated from the Uterus Holstein Dairy Cows with Metritis.</title>
        <authorList>
            <person name="Cunha F."/>
            <person name="Galvao K.N."/>
            <person name="Jeon S.J."/>
            <person name="Jeong K.C."/>
        </authorList>
    </citation>
    <scope>NUCLEOTIDE SEQUENCE [LARGE SCALE GENOMIC DNA]</scope>
    <source>
        <strain evidence="2 3">KG-31</strain>
    </source>
</reference>
<dbReference type="RefSeq" id="WP_148727611.1">
    <property type="nucleotide sequence ID" value="NZ_CP197398.1"/>
</dbReference>
<dbReference type="InterPro" id="IPR025665">
    <property type="entry name" value="Beta-barrel_OMP_2"/>
</dbReference>
<comment type="caution">
    <text evidence="2">The sequence shown here is derived from an EMBL/GenBank/DDBJ whole genome shotgun (WGS) entry which is preliminary data.</text>
</comment>
<evidence type="ECO:0000313" key="2">
    <source>
        <dbReference type="EMBL" id="TYK32300.1"/>
    </source>
</evidence>
<evidence type="ECO:0000259" key="1">
    <source>
        <dbReference type="Pfam" id="PF13568"/>
    </source>
</evidence>
<evidence type="ECO:0000313" key="3">
    <source>
        <dbReference type="Proteomes" id="UP000324383"/>
    </source>
</evidence>
<protein>
    <submittedName>
        <fullName evidence="2">PorT family protein</fullName>
    </submittedName>
</protein>
<dbReference type="Proteomes" id="UP000324383">
    <property type="component" value="Unassembled WGS sequence"/>
</dbReference>
<feature type="domain" description="Outer membrane protein beta-barrel" evidence="1">
    <location>
        <begin position="23"/>
        <end position="212"/>
    </location>
</feature>
<sequence>MIKMKSLLIAFILMTVLTLPSIAQIGELRHNFSVGVNGGLNLNKCFFTPTIKQKTLLGMTGGVTARYISEKYFSMICGAQLEVNFSQRGWDELFEIVNEKGQTVKDATRGYTRKMSYIDVPFLAHLAFGHEKGLQFFIHAGPQIGFLIGESEEKQNIDMNTLTDTQKAVYGGKINNKFDYGIVGGGGIELKTKKAGNLLLEGRYYFALSDFYSTTKKDYFSRAAHGTISVKITYLFDLK</sequence>
<gene>
    <name evidence="2" type="ORF">FNJ60_12585</name>
</gene>
<keyword evidence="3" id="KW-1185">Reference proteome</keyword>
<name>A0A5D3FAB7_9BACE</name>